<dbReference type="OrthoDB" id="1597724at2759"/>
<reference evidence="3" key="1">
    <citation type="submission" date="2021-01" db="EMBL/GenBank/DDBJ databases">
        <authorList>
            <person name="Zahm M."/>
            <person name="Roques C."/>
            <person name="Cabau C."/>
            <person name="Klopp C."/>
            <person name="Donnadieu C."/>
            <person name="Jouanno E."/>
            <person name="Lampietro C."/>
            <person name="Louis A."/>
            <person name="Herpin A."/>
            <person name="Echchiki A."/>
            <person name="Berthelot C."/>
            <person name="Parey E."/>
            <person name="Roest-Crollius H."/>
            <person name="Braasch I."/>
            <person name="Postlethwait J."/>
            <person name="Bobe J."/>
            <person name="Montfort J."/>
            <person name="Bouchez O."/>
            <person name="Begum T."/>
            <person name="Mejri S."/>
            <person name="Adams A."/>
            <person name="Chen W.-J."/>
            <person name="Guiguen Y."/>
        </authorList>
    </citation>
    <scope>NUCLEOTIDE SEQUENCE</scope>
    <source>
        <strain evidence="3">YG-15Mar2019-1</strain>
        <tissue evidence="3">Brain</tissue>
    </source>
</reference>
<dbReference type="InterPro" id="IPR027417">
    <property type="entry name" value="P-loop_NTPase"/>
</dbReference>
<keyword evidence="4" id="KW-1185">Reference proteome</keyword>
<dbReference type="InterPro" id="IPR057365">
    <property type="entry name" value="URGCP"/>
</dbReference>
<evidence type="ECO:0000256" key="1">
    <source>
        <dbReference type="ARBA" id="ARBA00006828"/>
    </source>
</evidence>
<evidence type="ECO:0000313" key="4">
    <source>
        <dbReference type="Proteomes" id="UP001046870"/>
    </source>
</evidence>
<dbReference type="Proteomes" id="UP001046870">
    <property type="component" value="Chromosome 18"/>
</dbReference>
<protein>
    <recommendedName>
        <fullName evidence="2">VLIG-type G domain-containing protein</fullName>
    </recommendedName>
</protein>
<dbReference type="InterPro" id="IPR058641">
    <property type="entry name" value="GVIN1_dom"/>
</dbReference>
<comment type="caution">
    <text evidence="3">The sequence shown here is derived from an EMBL/GenBank/DDBJ whole genome shotgun (WGS) entry which is preliminary data.</text>
</comment>
<dbReference type="InterPro" id="IPR030383">
    <property type="entry name" value="G_VLIG_dom"/>
</dbReference>
<dbReference type="Gene3D" id="3.40.50.300">
    <property type="entry name" value="P-loop containing nucleotide triphosphate hydrolases"/>
    <property type="match status" value="1"/>
</dbReference>
<accession>A0A9D3T4N4</accession>
<dbReference type="Pfam" id="PF25974">
    <property type="entry name" value="URGCP_9th"/>
    <property type="match status" value="1"/>
</dbReference>
<gene>
    <name evidence="3" type="ORF">MATL_G00208540</name>
</gene>
<dbReference type="Pfam" id="PF25683">
    <property type="entry name" value="URGCP_GTPase"/>
    <property type="match status" value="1"/>
</dbReference>
<dbReference type="GO" id="GO:0005525">
    <property type="term" value="F:GTP binding"/>
    <property type="evidence" value="ECO:0007669"/>
    <property type="project" value="InterPro"/>
</dbReference>
<dbReference type="Pfam" id="PF25496">
    <property type="entry name" value="URGCP"/>
    <property type="match status" value="1"/>
</dbReference>
<sequence length="1298" mass="148710">MLSFCKTCRCAGETLHDQEEELQPLTSGKTAGRNLEELLSDLGLKDLFKTKLTVGRALEIGGRSVSEESALSLEALPRCVLNRLMMVNVAARSAKYTPSDHEAPAPGPDSDWGNLVKDPDNRNAINPLDVITAILLCSDNFLQHELVVKMSMCQFAVPLLLPHCDTQKCTLMLWAMRGVVKKFRPHSLAYPKASIENSIALTNLPMVSFIRLGEVSMSKSQILNKLLSNPQQYHDTFVHRDMECGDCPRRISDGLVEITWYLPCGNKNIDIFSEPMAVANFRGDVRSFETQYSFLCHTSAAIFVFFDNLKLDLKYWTIKNVKAQLFLIINSQGKTISSDMLQKVATDCNIERSNIIMKTKQNDADFVRKLSSTVREVIEKSPQKMSVKDMYDVALELGIQVDENCNECQRAKQRADELTCNIEDTLKFKKDQLPLQAEIWKELSQIEKESSRIRVVTVLGVQSTGKSTLLNTMFGVQFAVSSGRCTRGAFMLLIRVKEDFREQLGCDFLMVIDTEGLKSPELAQLTDSYEHDNELAALVVGLSDITIINIAMENSAEMKDILQIVVHAFLRMTEVGKKPCCQFVHQNVADVSAHDNNLRDRQLLLEQLDEMTQVAARMEKKGETMTFTDVMDYVPERNTWYIPGLWHGNPPMASVSAGYSEAVNEFKSRMIDTLKELKGTRPAHTIPELLGWTKSLWKAVKYENFIFSFQNSLVADAYTTLCTEFNKWEWDFRKHMYTWVSEAETSVLNFGTAALTAQKASSLDDLLSVLENEASHELAKGEKQITKSLTNYYQRKEGHVYLVEKYREDFMNSVKSLKRELQTALFMKLETAMNIKKGMASVEGIKKKHKTIMEDQVQKLVKVCRTSQTPISDQQLEQEFEKMWTETMKMLSFKGLKRLNIVQQVYSLLQSNLETKGGDNDPQQCLQKFKQQYCTDFRDLFHKRDLCHRKAQEFTRQCLEPAVRQYVSKALGPDIVDEMMTGNKAIDFSTRSFFQFSILKQLLAEDKFENFAGYITNYENFVKKWIVNWIVGAFSSTPNRIAVMEDYHLKKIIRNIKEAVMSAKVAVRSEEEISICQFICGTLSETLVIPKDALDAVMVLNHAKTEQFFDWLLSSIDEMEESLSIEFHRHKDVRTRLTTMPFKPQDELFNRVIGCGKQCPFCLAPCEAGGKGHTEHFTSIHRPEGLRRYRWKRTRKLVPEICSSLVASEITFRSAETNGKFHPYKDYQKFYPDWRIQPDTSIQASAYWKYVFAKFNTQFAKEYDAEPADLPPNWKSITKEQAMKSLEEAFMMKKRKNW</sequence>
<proteinExistence type="inferred from homology"/>
<dbReference type="InterPro" id="IPR052986">
    <property type="entry name" value="VLIG_GTPase"/>
</dbReference>
<dbReference type="PROSITE" id="PS51717">
    <property type="entry name" value="G_VLIG"/>
    <property type="match status" value="1"/>
</dbReference>
<dbReference type="SUPFAM" id="SSF52540">
    <property type="entry name" value="P-loop containing nucleoside triphosphate hydrolases"/>
    <property type="match status" value="1"/>
</dbReference>
<evidence type="ECO:0000313" key="3">
    <source>
        <dbReference type="EMBL" id="KAG7461294.1"/>
    </source>
</evidence>
<feature type="domain" description="VLIG-type G" evidence="2">
    <location>
        <begin position="450"/>
        <end position="694"/>
    </location>
</feature>
<dbReference type="PANTHER" id="PTHR14819:SF9">
    <property type="entry name" value="UP-REGULATOR OF CELL PROLIFERATION-LIKE"/>
    <property type="match status" value="1"/>
</dbReference>
<comment type="similarity">
    <text evidence="1">Belongs to the TRAFAC class dynamin-like GTPase superfamily. Very large inducible GTPase (VLIG) family.</text>
</comment>
<dbReference type="EMBL" id="JAFDVH010000018">
    <property type="protein sequence ID" value="KAG7461294.1"/>
    <property type="molecule type" value="Genomic_DNA"/>
</dbReference>
<dbReference type="PANTHER" id="PTHR14819">
    <property type="entry name" value="GTP-BINDING"/>
    <property type="match status" value="1"/>
</dbReference>
<name>A0A9D3T4N4_MEGAT</name>
<evidence type="ECO:0000259" key="2">
    <source>
        <dbReference type="PROSITE" id="PS51717"/>
    </source>
</evidence>
<organism evidence="3 4">
    <name type="scientific">Megalops atlanticus</name>
    <name type="common">Tarpon</name>
    <name type="synonym">Clupea gigantea</name>
    <dbReference type="NCBI Taxonomy" id="7932"/>
    <lineage>
        <taxon>Eukaryota</taxon>
        <taxon>Metazoa</taxon>
        <taxon>Chordata</taxon>
        <taxon>Craniata</taxon>
        <taxon>Vertebrata</taxon>
        <taxon>Euteleostomi</taxon>
        <taxon>Actinopterygii</taxon>
        <taxon>Neopterygii</taxon>
        <taxon>Teleostei</taxon>
        <taxon>Elopiformes</taxon>
        <taxon>Megalopidae</taxon>
        <taxon>Megalops</taxon>
    </lineage>
</organism>